<feature type="compositionally biased region" description="Basic and acidic residues" evidence="1">
    <location>
        <begin position="140"/>
        <end position="155"/>
    </location>
</feature>
<proteinExistence type="predicted"/>
<organism evidence="2 3">
    <name type="scientific">Orf virus</name>
    <name type="common">ORFV</name>
    <dbReference type="NCBI Taxonomy" id="10258"/>
    <lineage>
        <taxon>Viruses</taxon>
        <taxon>Varidnaviria</taxon>
        <taxon>Bamfordvirae</taxon>
        <taxon>Nucleocytoviricota</taxon>
        <taxon>Pokkesviricetes</taxon>
        <taxon>Chitovirales</taxon>
        <taxon>Poxviridae</taxon>
        <taxon>Chordopoxvirinae</taxon>
        <taxon>Parapoxvirus</taxon>
        <taxon>Parapoxvirus orf</taxon>
    </lineage>
</organism>
<feature type="region of interest" description="Disordered" evidence="1">
    <location>
        <begin position="360"/>
        <end position="398"/>
    </location>
</feature>
<feature type="compositionally biased region" description="Basic residues" evidence="1">
    <location>
        <begin position="1"/>
        <end position="11"/>
    </location>
</feature>
<evidence type="ECO:0000313" key="2">
    <source>
        <dbReference type="EMBL" id="ADY76770.1"/>
    </source>
</evidence>
<accession>F1AX09</accession>
<organismHost>
    <name type="scientific">Capra hircus</name>
    <name type="common">Goat</name>
    <dbReference type="NCBI Taxonomy" id="9925"/>
</organismHost>
<reference evidence="2 3" key="1">
    <citation type="submission" date="2010-04" db="EMBL/GenBank/DDBJ databases">
        <title>Novel immune-modulators identified by a rapid, functional screen of the Parapox virus genome.</title>
        <authorList>
            <person name="McGuire M.J."/>
            <person name="Sykes K.F."/>
            <person name="Johnston S.A."/>
        </authorList>
    </citation>
    <scope>NUCLEOTIDE SEQUENCE [LARGE SCALE GENOMIC DNA]</scope>
    <source>
        <strain evidence="2">D1701</strain>
    </source>
</reference>
<feature type="compositionally biased region" description="Basic residues" evidence="1">
    <location>
        <begin position="85"/>
        <end position="94"/>
    </location>
</feature>
<evidence type="ECO:0000313" key="3">
    <source>
        <dbReference type="Proteomes" id="UP000103309"/>
    </source>
</evidence>
<feature type="compositionally biased region" description="Basic and acidic residues" evidence="1">
    <location>
        <begin position="12"/>
        <end position="35"/>
    </location>
</feature>
<feature type="compositionally biased region" description="Polar residues" evidence="1">
    <location>
        <begin position="360"/>
        <end position="370"/>
    </location>
</feature>
<organismHost>
    <name type="scientific">Ovis aries</name>
    <name type="common">Sheep</name>
    <dbReference type="NCBI Taxonomy" id="9940"/>
</organismHost>
<dbReference type="EMBL" id="HM133903">
    <property type="protein sequence ID" value="ADY76770.1"/>
    <property type="molecule type" value="Genomic_DNA"/>
</dbReference>
<evidence type="ECO:0000256" key="1">
    <source>
        <dbReference type="SAM" id="MobiDB-lite"/>
    </source>
</evidence>
<feature type="region of interest" description="Disordered" evidence="1">
    <location>
        <begin position="140"/>
        <end position="170"/>
    </location>
</feature>
<organismHost>
    <name type="scientific">Homo sapiens</name>
    <name type="common">Human</name>
    <dbReference type="NCBI Taxonomy" id="9606"/>
</organismHost>
<feature type="region of interest" description="Disordered" evidence="1">
    <location>
        <begin position="1"/>
        <end position="94"/>
    </location>
</feature>
<name>F1AX09_ORFV</name>
<feature type="compositionally biased region" description="Basic residues" evidence="1">
    <location>
        <begin position="36"/>
        <end position="54"/>
    </location>
</feature>
<sequence length="398" mass="44211">MRGHPAHARAPRGRDGAEVREHPLALRQGRCGERARHGRVPAHHRGHRALRQRVRAAPQVRLGGQDHGRCGHSQFRGRGADRREKGGHRSAARRHTVREAWRLARGTAVLVEAVEDLAQRAGQHAGAAVKDLRGAAREHAVHTGLGHDHAQRAVGRDAAPVRGREGDAAARAREDFRARAHARRGHLRVAVDRGVVAPREEPQQLVVGAAHAHAAAVDHRHAAHGGRERTRLLDDQRRGLEAQPHDLPARVRRKGGIDFGQRLRALHGGRGARVPPRELRVNRAEVHAEAAAQRGRAPRRLGVARHDVRRRVEQNQLPKCLGRLSSCSSQPSWRRCTCSRSCRRTRCSWPCASYQTRTRGDSAQTRSWTGSPRPCSSRGRTHRRAARESPVWTRTARA</sequence>
<protein>
    <submittedName>
        <fullName evidence="2">PP101</fullName>
    </submittedName>
</protein>
<dbReference type="Proteomes" id="UP000103309">
    <property type="component" value="Segment"/>
</dbReference>